<dbReference type="CDD" id="cd00167">
    <property type="entry name" value="SANT"/>
    <property type="match status" value="3"/>
</dbReference>
<evidence type="ECO:0000259" key="7">
    <source>
        <dbReference type="PROSITE" id="PS51293"/>
    </source>
</evidence>
<dbReference type="PROSITE" id="PS51294">
    <property type="entry name" value="HTH_MYB"/>
    <property type="match status" value="2"/>
</dbReference>
<feature type="domain" description="Myb-like" evidence="6">
    <location>
        <begin position="135"/>
        <end position="185"/>
    </location>
</feature>
<reference evidence="9" key="1">
    <citation type="submission" date="2021-01" db="EMBL/GenBank/DDBJ databases">
        <authorList>
            <consortium name="Genoscope - CEA"/>
            <person name="William W."/>
        </authorList>
    </citation>
    <scope>NUCLEOTIDE SEQUENCE</scope>
</reference>
<evidence type="ECO:0000256" key="5">
    <source>
        <dbReference type="SAM" id="MobiDB-lite"/>
    </source>
</evidence>
<dbReference type="PROSITE" id="PS50090">
    <property type="entry name" value="MYB_LIKE"/>
    <property type="match status" value="3"/>
</dbReference>
<feature type="domain" description="HTH myb-type" evidence="8">
    <location>
        <begin position="89"/>
        <end position="138"/>
    </location>
</feature>
<dbReference type="PANTHER" id="PTHR46621:SF1">
    <property type="entry name" value="SNRNA-ACTIVATING PROTEIN COMPLEX SUBUNIT 4"/>
    <property type="match status" value="1"/>
</dbReference>
<keyword evidence="10" id="KW-1185">Reference proteome</keyword>
<keyword evidence="3" id="KW-0804">Transcription</keyword>
<dbReference type="InterPro" id="IPR051575">
    <property type="entry name" value="Myb-like_DNA-bd"/>
</dbReference>
<evidence type="ECO:0008006" key="11">
    <source>
        <dbReference type="Google" id="ProtNLM"/>
    </source>
</evidence>
<dbReference type="PANTHER" id="PTHR46621">
    <property type="entry name" value="SNRNA-ACTIVATING PROTEIN COMPLEX SUBUNIT 4"/>
    <property type="match status" value="1"/>
</dbReference>
<feature type="domain" description="SANT" evidence="7">
    <location>
        <begin position="92"/>
        <end position="139"/>
    </location>
</feature>
<proteinExistence type="predicted"/>
<feature type="region of interest" description="Disordered" evidence="5">
    <location>
        <begin position="196"/>
        <end position="219"/>
    </location>
</feature>
<protein>
    <recommendedName>
        <fullName evidence="11">Homeodomain protein</fullName>
    </recommendedName>
</protein>
<dbReference type="GO" id="GO:0042796">
    <property type="term" value="P:snRNA transcription by RNA polymerase III"/>
    <property type="evidence" value="ECO:0007669"/>
    <property type="project" value="TreeGrafter"/>
</dbReference>
<dbReference type="GO" id="GO:0042795">
    <property type="term" value="P:snRNA transcription by RNA polymerase II"/>
    <property type="evidence" value="ECO:0007669"/>
    <property type="project" value="TreeGrafter"/>
</dbReference>
<dbReference type="EMBL" id="CAJJDO010000053">
    <property type="protein sequence ID" value="CAD8170540.1"/>
    <property type="molecule type" value="Genomic_DNA"/>
</dbReference>
<feature type="compositionally biased region" description="Acidic residues" evidence="5">
    <location>
        <begin position="196"/>
        <end position="205"/>
    </location>
</feature>
<dbReference type="Proteomes" id="UP000689195">
    <property type="component" value="Unassembled WGS sequence"/>
</dbReference>
<evidence type="ECO:0000259" key="8">
    <source>
        <dbReference type="PROSITE" id="PS51294"/>
    </source>
</evidence>
<feature type="domain" description="Myb-like" evidence="6">
    <location>
        <begin position="32"/>
        <end position="82"/>
    </location>
</feature>
<keyword evidence="1" id="KW-0805">Transcription regulation</keyword>
<dbReference type="GO" id="GO:0019185">
    <property type="term" value="C:snRNA-activating protein complex"/>
    <property type="evidence" value="ECO:0007669"/>
    <property type="project" value="TreeGrafter"/>
</dbReference>
<evidence type="ECO:0000259" key="6">
    <source>
        <dbReference type="PROSITE" id="PS50090"/>
    </source>
</evidence>
<keyword evidence="2" id="KW-0238">DNA-binding</keyword>
<evidence type="ECO:0000256" key="4">
    <source>
        <dbReference type="ARBA" id="ARBA00023242"/>
    </source>
</evidence>
<dbReference type="PROSITE" id="PS51293">
    <property type="entry name" value="SANT"/>
    <property type="match status" value="1"/>
</dbReference>
<dbReference type="InterPro" id="IPR001005">
    <property type="entry name" value="SANT/Myb"/>
</dbReference>
<evidence type="ECO:0000256" key="1">
    <source>
        <dbReference type="ARBA" id="ARBA00023015"/>
    </source>
</evidence>
<name>A0A8S1UZN2_9CILI</name>
<dbReference type="AlphaFoldDB" id="A0A8S1UZN2"/>
<comment type="caution">
    <text evidence="9">The sequence shown here is derived from an EMBL/GenBank/DDBJ whole genome shotgun (WGS) entry which is preliminary data.</text>
</comment>
<evidence type="ECO:0000313" key="9">
    <source>
        <dbReference type="EMBL" id="CAD8170540.1"/>
    </source>
</evidence>
<evidence type="ECO:0000256" key="2">
    <source>
        <dbReference type="ARBA" id="ARBA00023125"/>
    </source>
</evidence>
<dbReference type="Pfam" id="PF00249">
    <property type="entry name" value="Myb_DNA-binding"/>
    <property type="match status" value="3"/>
</dbReference>
<dbReference type="InterPro" id="IPR017930">
    <property type="entry name" value="Myb_dom"/>
</dbReference>
<dbReference type="InterPro" id="IPR017884">
    <property type="entry name" value="SANT_dom"/>
</dbReference>
<evidence type="ECO:0000256" key="3">
    <source>
        <dbReference type="ARBA" id="ARBA00023163"/>
    </source>
</evidence>
<dbReference type="OrthoDB" id="2143914at2759"/>
<accession>A0A8S1UZN2</accession>
<sequence length="433" mass="51341">MDDIFDNIFKIISAYRMSVTFDSKQENVLNQTQSETKFEWTPQTQEKLKELHIQQQGNWKSISILLNGPTPLECMHKWQQLHPNQAPSRQLWTSQEDEQLKELVQKFGKKWSKICTVMDWRTGKQVRERYLNQLQGTINQDKWTEEEDKLILKLYRKFGTKWSYISSFLKGRPENMVKNRYYANLKRRYQCDLDDSDDDDFEEDSISSSNDEKIKLQKRRKLPIPKNDDLNSKRIQIQEACSENCQIMTRSKVNKQKDENSQKIVSSNENQNIKNIIGCQNVTSNMNNQVTNIKEENLKKMDHNNFNSQIPQQTYQPYQDASMIINSNIIQQQINNIPLNQSSPKIIQEQISLQHLQQNKQQHIKIPQLPFVINQYPVIQMTNPMLGFISPQQQFIYQLPCQSNYQNQINYLNKWNEFSTFYNNQLLQNGLQP</sequence>
<feature type="domain" description="Myb-like" evidence="6">
    <location>
        <begin position="84"/>
        <end position="134"/>
    </location>
</feature>
<dbReference type="SMART" id="SM00717">
    <property type="entry name" value="SANT"/>
    <property type="match status" value="3"/>
</dbReference>
<dbReference type="GO" id="GO:0000978">
    <property type="term" value="F:RNA polymerase II cis-regulatory region sequence-specific DNA binding"/>
    <property type="evidence" value="ECO:0007669"/>
    <property type="project" value="TreeGrafter"/>
</dbReference>
<gene>
    <name evidence="9" type="ORF">PPENT_87.1.T0530110</name>
</gene>
<feature type="domain" description="HTH myb-type" evidence="8">
    <location>
        <begin position="142"/>
        <end position="189"/>
    </location>
</feature>
<organism evidence="9 10">
    <name type="scientific">Paramecium pentaurelia</name>
    <dbReference type="NCBI Taxonomy" id="43138"/>
    <lineage>
        <taxon>Eukaryota</taxon>
        <taxon>Sar</taxon>
        <taxon>Alveolata</taxon>
        <taxon>Ciliophora</taxon>
        <taxon>Intramacronucleata</taxon>
        <taxon>Oligohymenophorea</taxon>
        <taxon>Peniculida</taxon>
        <taxon>Parameciidae</taxon>
        <taxon>Paramecium</taxon>
    </lineage>
</organism>
<keyword evidence="4" id="KW-0539">Nucleus</keyword>
<evidence type="ECO:0000313" key="10">
    <source>
        <dbReference type="Proteomes" id="UP000689195"/>
    </source>
</evidence>
<dbReference type="GO" id="GO:0001006">
    <property type="term" value="F:RNA polymerase III type 3 promoter sequence-specific DNA binding"/>
    <property type="evidence" value="ECO:0007669"/>
    <property type="project" value="TreeGrafter"/>
</dbReference>